<feature type="binding site" evidence="7">
    <location>
        <position position="245"/>
    </location>
    <ligand>
        <name>(6S)-5,6,7,8-tetrahydrofolate</name>
        <dbReference type="ChEBI" id="CHEBI:57453"/>
    </ligand>
</feature>
<evidence type="ECO:0000256" key="3">
    <source>
        <dbReference type="ARBA" id="ARBA00022563"/>
    </source>
</evidence>
<evidence type="ECO:0000256" key="1">
    <source>
        <dbReference type="ARBA" id="ARBA00001933"/>
    </source>
</evidence>
<keyword evidence="6 7" id="KW-0663">Pyridoxal phosphate</keyword>
<comment type="caution">
    <text evidence="9">The sequence shown here is derived from an EMBL/GenBank/DDBJ whole genome shotgun (WGS) entry which is preliminary data.</text>
</comment>
<dbReference type="SUPFAM" id="SSF53383">
    <property type="entry name" value="PLP-dependent transferases"/>
    <property type="match status" value="1"/>
</dbReference>
<dbReference type="Gene3D" id="3.90.1150.10">
    <property type="entry name" value="Aspartate Aminotransferase, domain 1"/>
    <property type="match status" value="1"/>
</dbReference>
<dbReference type="Gene3D" id="3.40.640.10">
    <property type="entry name" value="Type I PLP-dependent aspartate aminotransferase-like (Major domain)"/>
    <property type="match status" value="1"/>
</dbReference>
<keyword evidence="3 7" id="KW-0554">One-carbon metabolism</keyword>
<keyword evidence="7" id="KW-0963">Cytoplasm</keyword>
<dbReference type="CDD" id="cd00378">
    <property type="entry name" value="SHMT"/>
    <property type="match status" value="1"/>
</dbReference>
<dbReference type="PANTHER" id="PTHR11680">
    <property type="entry name" value="SERINE HYDROXYMETHYLTRANSFERASE"/>
    <property type="match status" value="1"/>
</dbReference>
<feature type="domain" description="Serine hydroxymethyltransferase-like" evidence="8">
    <location>
        <begin position="9"/>
        <end position="385"/>
    </location>
</feature>
<proteinExistence type="inferred from homology"/>
<dbReference type="PROSITE" id="PS00096">
    <property type="entry name" value="SHMT"/>
    <property type="match status" value="1"/>
</dbReference>
<comment type="subunit">
    <text evidence="7">Homodimer.</text>
</comment>
<accession>A0ABT6R0G0</accession>
<dbReference type="InterPro" id="IPR001085">
    <property type="entry name" value="Ser_HO-MeTrfase"/>
</dbReference>
<comment type="cofactor">
    <cofactor evidence="1 7">
        <name>pyridoxal 5'-phosphate</name>
        <dbReference type="ChEBI" id="CHEBI:597326"/>
    </cofactor>
</comment>
<dbReference type="InterPro" id="IPR015421">
    <property type="entry name" value="PyrdxlP-dep_Trfase_major"/>
</dbReference>
<sequence>MEQTPLTYLKQQDEELFSAMRKELGRQRDNIELIASENFVSQAVMEAQGSVLTNKYAEGYPGRRYYGGCEFVDLAENLARDRAKAIFGAEHVNVQPHSGAQANMAVYFTILDQGDTVLGMNLSHGGHLTHGSPVNFSGVQYNFVEYGVDPETEMIDYDVVAKLAEEHKPKLIVAGASAYPRVIDFKRFREIADSVGAYLMVDMAHIAGLVAAGLHPNPVEHAHFVTTTTHKTLRGPRGGMILCKEEHAKAIDKSIFPGIQGGPLMHVIAAKAVAFAEALAPDFKDYIQQVVTNAKVLGEELTARGLRIVSGGTDNHLLLVDLQPLGITGKLAEHALDEAGITVNKNTIPFDPASPFVTSGIRIGTAAMTSRGFKEAEMKQIAELIELVLKNPEDNETLTSAHKQVVALTGRFPLYPERG</sequence>
<feature type="modified residue" description="N6-(pyridoxal phosphate)lysine" evidence="7">
    <location>
        <position position="231"/>
    </location>
</feature>
<dbReference type="PIRSF" id="PIRSF000412">
    <property type="entry name" value="SHMT"/>
    <property type="match status" value="1"/>
</dbReference>
<evidence type="ECO:0000256" key="2">
    <source>
        <dbReference type="ARBA" id="ARBA00006376"/>
    </source>
</evidence>
<evidence type="ECO:0000256" key="6">
    <source>
        <dbReference type="ARBA" id="ARBA00022898"/>
    </source>
</evidence>
<feature type="site" description="Plays an important role in substrate specificity" evidence="7">
    <location>
        <position position="230"/>
    </location>
</feature>
<feature type="binding site" evidence="7">
    <location>
        <begin position="126"/>
        <end position="128"/>
    </location>
    <ligand>
        <name>(6S)-5,6,7,8-tetrahydrofolate</name>
        <dbReference type="ChEBI" id="CHEBI:57453"/>
    </ligand>
</feature>
<evidence type="ECO:0000313" key="9">
    <source>
        <dbReference type="EMBL" id="MDI3234440.1"/>
    </source>
</evidence>
<gene>
    <name evidence="7 9" type="primary">glyA</name>
    <name evidence="9" type="ORF">QK289_05430</name>
</gene>
<reference evidence="9 10" key="1">
    <citation type="submission" date="2023-04" db="EMBL/GenBank/DDBJ databases">
        <title>Antarctic isolates genomes.</title>
        <authorList>
            <person name="Dimov S.G."/>
        </authorList>
    </citation>
    <scope>NUCLEOTIDE SEQUENCE [LARGE SCALE GENOMIC DNA]</scope>
    <source>
        <strain evidence="9 10">AL19</strain>
    </source>
</reference>
<keyword evidence="10" id="KW-1185">Reference proteome</keyword>
<comment type="pathway">
    <text evidence="7">Amino-acid biosynthesis; glycine biosynthesis; glycine from L-serine: step 1/1.</text>
</comment>
<evidence type="ECO:0000313" key="10">
    <source>
        <dbReference type="Proteomes" id="UP001243286"/>
    </source>
</evidence>
<dbReference type="EMBL" id="JASBQV010000005">
    <property type="protein sequence ID" value="MDI3234440.1"/>
    <property type="molecule type" value="Genomic_DNA"/>
</dbReference>
<evidence type="ECO:0000259" key="8">
    <source>
        <dbReference type="Pfam" id="PF00464"/>
    </source>
</evidence>
<evidence type="ECO:0000256" key="7">
    <source>
        <dbReference type="HAMAP-Rule" id="MF_00051"/>
    </source>
</evidence>
<dbReference type="InterPro" id="IPR019798">
    <property type="entry name" value="Ser_HO-MeTrfase_PLP_BS"/>
</dbReference>
<dbReference type="PANTHER" id="PTHR11680:SF35">
    <property type="entry name" value="SERINE HYDROXYMETHYLTRANSFERASE 1"/>
    <property type="match status" value="1"/>
</dbReference>
<dbReference type="RefSeq" id="WP_014971413.1">
    <property type="nucleotide sequence ID" value="NZ_JASBQV010000005.1"/>
</dbReference>
<dbReference type="HAMAP" id="MF_00051">
    <property type="entry name" value="SHMT"/>
    <property type="match status" value="1"/>
</dbReference>
<dbReference type="NCBIfam" id="NF000586">
    <property type="entry name" value="PRK00011.1"/>
    <property type="match status" value="1"/>
</dbReference>
<protein>
    <recommendedName>
        <fullName evidence="7">Serine hydroxymethyltransferase</fullName>
        <shortName evidence="7">SHMT</shortName>
        <shortName evidence="7">Serine methylase</shortName>
        <ecNumber evidence="7">2.1.2.1</ecNumber>
    </recommendedName>
</protein>
<comment type="similarity">
    <text evidence="2 7">Belongs to the SHMT family.</text>
</comment>
<comment type="catalytic activity">
    <reaction evidence="7">
        <text>(6R)-5,10-methylene-5,6,7,8-tetrahydrofolate + glycine + H2O = (6S)-5,6,7,8-tetrahydrofolate + L-serine</text>
        <dbReference type="Rhea" id="RHEA:15481"/>
        <dbReference type="ChEBI" id="CHEBI:15377"/>
        <dbReference type="ChEBI" id="CHEBI:15636"/>
        <dbReference type="ChEBI" id="CHEBI:33384"/>
        <dbReference type="ChEBI" id="CHEBI:57305"/>
        <dbReference type="ChEBI" id="CHEBI:57453"/>
        <dbReference type="EC" id="2.1.2.1"/>
    </reaction>
</comment>
<comment type="subcellular location">
    <subcellularLocation>
        <location evidence="7">Cytoplasm</location>
    </subcellularLocation>
</comment>
<name>A0ABT6R0G0_9BACL</name>
<dbReference type="InterPro" id="IPR015424">
    <property type="entry name" value="PyrdxlP-dep_Trfase"/>
</dbReference>
<organism evidence="9 10">
    <name type="scientific">Exiguobacterium antarcticum</name>
    <dbReference type="NCBI Taxonomy" id="132920"/>
    <lineage>
        <taxon>Bacteria</taxon>
        <taxon>Bacillati</taxon>
        <taxon>Bacillota</taxon>
        <taxon>Bacilli</taxon>
        <taxon>Bacillales</taxon>
        <taxon>Bacillales Family XII. Incertae Sedis</taxon>
        <taxon>Exiguobacterium</taxon>
    </lineage>
</organism>
<dbReference type="Proteomes" id="UP001243286">
    <property type="component" value="Unassembled WGS sequence"/>
</dbReference>
<comment type="function">
    <text evidence="7">Catalyzes the reversible interconversion of serine and glycine with tetrahydrofolate (THF) serving as the one-carbon carrier. This reaction serves as the major source of one-carbon groups required for the biosynthesis of purines, thymidylate, methionine, and other important biomolecules. Also exhibits THF-independent aldolase activity toward beta-hydroxyamino acids, producing glycine and aldehydes, via a retro-aldol mechanism.</text>
</comment>
<feature type="binding site" evidence="7">
    <location>
        <begin position="354"/>
        <end position="356"/>
    </location>
    <ligand>
        <name>(6S)-5,6,7,8-tetrahydrofolate</name>
        <dbReference type="ChEBI" id="CHEBI:57453"/>
    </ligand>
</feature>
<dbReference type="EC" id="2.1.2.1" evidence="7"/>
<dbReference type="Pfam" id="PF00464">
    <property type="entry name" value="SHMT"/>
    <property type="match status" value="1"/>
</dbReference>
<evidence type="ECO:0000256" key="4">
    <source>
        <dbReference type="ARBA" id="ARBA00022605"/>
    </source>
</evidence>
<dbReference type="InterPro" id="IPR015422">
    <property type="entry name" value="PyrdxlP-dep_Trfase_small"/>
</dbReference>
<dbReference type="InterPro" id="IPR049943">
    <property type="entry name" value="Ser_HO-MeTrfase-like"/>
</dbReference>
<keyword evidence="5 7" id="KW-0808">Transferase</keyword>
<comment type="pathway">
    <text evidence="7">One-carbon metabolism; tetrahydrofolate interconversion.</text>
</comment>
<dbReference type="InterPro" id="IPR039429">
    <property type="entry name" value="SHMT-like_dom"/>
</dbReference>
<keyword evidence="4 7" id="KW-0028">Amino-acid biosynthesis</keyword>
<evidence type="ECO:0000256" key="5">
    <source>
        <dbReference type="ARBA" id="ARBA00022679"/>
    </source>
</evidence>
<feature type="binding site" evidence="7">
    <location>
        <position position="122"/>
    </location>
    <ligand>
        <name>(6S)-5,6,7,8-tetrahydrofolate</name>
        <dbReference type="ChEBI" id="CHEBI:57453"/>
    </ligand>
</feature>
<dbReference type="GO" id="GO:0004372">
    <property type="term" value="F:glycine hydroxymethyltransferase activity"/>
    <property type="evidence" value="ECO:0007669"/>
    <property type="project" value="UniProtKB-EC"/>
</dbReference>